<proteinExistence type="predicted"/>
<reference evidence="1 2" key="1">
    <citation type="submission" date="2018-07" db="EMBL/GenBank/DDBJ databases">
        <title>Genome sequencing of Runella.</title>
        <authorList>
            <person name="Baek M.-G."/>
            <person name="Yi H."/>
        </authorList>
    </citation>
    <scope>NUCLEOTIDE SEQUENCE [LARGE SCALE GENOMIC DNA]</scope>
    <source>
        <strain evidence="1 2">HYN0085</strain>
    </source>
</reference>
<dbReference type="AlphaFoldDB" id="A0A344TJ46"/>
<sequence>MKPDQKATCPSAEPKAGAVLLGVVKQNGEVNLLSQRIEIDETFIETASQGRDLGQRFRFASPCAAKGCANWSGHHCMVLDIARQLAHIEPLSQFTLPACSIRDSCRWFMQDGADACRICPKINTGFTEIETV</sequence>
<dbReference type="RefSeq" id="WP_114067450.1">
    <property type="nucleotide sequence ID" value="NZ_CP030850.1"/>
</dbReference>
<dbReference type="KEGG" id="run:DR864_13345"/>
<evidence type="ECO:0008006" key="3">
    <source>
        <dbReference type="Google" id="ProtNLM"/>
    </source>
</evidence>
<gene>
    <name evidence="1" type="ORF">DR864_13345</name>
</gene>
<keyword evidence="2" id="KW-1185">Reference proteome</keyword>
<organism evidence="1 2">
    <name type="scientific">Runella rosea</name>
    <dbReference type="NCBI Taxonomy" id="2259595"/>
    <lineage>
        <taxon>Bacteria</taxon>
        <taxon>Pseudomonadati</taxon>
        <taxon>Bacteroidota</taxon>
        <taxon>Cytophagia</taxon>
        <taxon>Cytophagales</taxon>
        <taxon>Spirosomataceae</taxon>
        <taxon>Runella</taxon>
    </lineage>
</organism>
<accession>A0A344TJ46</accession>
<dbReference type="OrthoDB" id="571920at2"/>
<evidence type="ECO:0000313" key="1">
    <source>
        <dbReference type="EMBL" id="AXE18667.1"/>
    </source>
</evidence>
<dbReference type="Proteomes" id="UP000251993">
    <property type="component" value="Chromosome"/>
</dbReference>
<protein>
    <recommendedName>
        <fullName evidence="3">Nitrogen fixation protein</fullName>
    </recommendedName>
</protein>
<evidence type="ECO:0000313" key="2">
    <source>
        <dbReference type="Proteomes" id="UP000251993"/>
    </source>
</evidence>
<dbReference type="EMBL" id="CP030850">
    <property type="protein sequence ID" value="AXE18667.1"/>
    <property type="molecule type" value="Genomic_DNA"/>
</dbReference>
<name>A0A344TJ46_9BACT</name>